<sequence>MFTLLPPEVPQKKSVIIEIMQVVLPPPPKHTRVFPSVFSQAPKAGLVTGGEEGRNGFIFPLALSETKRKRTVGFGRDSETFLNTKTEKNRLEPTIDF</sequence>
<name>A0A0E9X1K6_ANGAN</name>
<reference evidence="1" key="1">
    <citation type="submission" date="2014-11" db="EMBL/GenBank/DDBJ databases">
        <authorList>
            <person name="Amaro Gonzalez C."/>
        </authorList>
    </citation>
    <scope>NUCLEOTIDE SEQUENCE</scope>
</reference>
<organism evidence="1">
    <name type="scientific">Anguilla anguilla</name>
    <name type="common">European freshwater eel</name>
    <name type="synonym">Muraena anguilla</name>
    <dbReference type="NCBI Taxonomy" id="7936"/>
    <lineage>
        <taxon>Eukaryota</taxon>
        <taxon>Metazoa</taxon>
        <taxon>Chordata</taxon>
        <taxon>Craniata</taxon>
        <taxon>Vertebrata</taxon>
        <taxon>Euteleostomi</taxon>
        <taxon>Actinopterygii</taxon>
        <taxon>Neopterygii</taxon>
        <taxon>Teleostei</taxon>
        <taxon>Anguilliformes</taxon>
        <taxon>Anguillidae</taxon>
        <taxon>Anguilla</taxon>
    </lineage>
</organism>
<evidence type="ECO:0000313" key="1">
    <source>
        <dbReference type="EMBL" id="JAH96622.1"/>
    </source>
</evidence>
<protein>
    <submittedName>
        <fullName evidence="1">Uncharacterized protein</fullName>
    </submittedName>
</protein>
<dbReference type="EMBL" id="GBXM01011955">
    <property type="protein sequence ID" value="JAH96622.1"/>
    <property type="molecule type" value="Transcribed_RNA"/>
</dbReference>
<reference evidence="1" key="2">
    <citation type="journal article" date="2015" name="Fish Shellfish Immunol.">
        <title>Early steps in the European eel (Anguilla anguilla)-Vibrio vulnificus interaction in the gills: Role of the RtxA13 toxin.</title>
        <authorList>
            <person name="Callol A."/>
            <person name="Pajuelo D."/>
            <person name="Ebbesson L."/>
            <person name="Teles M."/>
            <person name="MacKenzie S."/>
            <person name="Amaro C."/>
        </authorList>
    </citation>
    <scope>NUCLEOTIDE SEQUENCE</scope>
</reference>
<dbReference type="AlphaFoldDB" id="A0A0E9X1K6"/>
<accession>A0A0E9X1K6</accession>
<proteinExistence type="predicted"/>